<dbReference type="EMBL" id="CM043020">
    <property type="protein sequence ID" value="KAI4459102.1"/>
    <property type="molecule type" value="Genomic_DNA"/>
</dbReference>
<proteinExistence type="predicted"/>
<protein>
    <submittedName>
        <fullName evidence="1">Octanoyltransferase</fullName>
    </submittedName>
</protein>
<keyword evidence="2" id="KW-1185">Reference proteome</keyword>
<organism evidence="1 2">
    <name type="scientific">Holotrichia oblita</name>
    <name type="common">Chafer beetle</name>
    <dbReference type="NCBI Taxonomy" id="644536"/>
    <lineage>
        <taxon>Eukaryota</taxon>
        <taxon>Metazoa</taxon>
        <taxon>Ecdysozoa</taxon>
        <taxon>Arthropoda</taxon>
        <taxon>Hexapoda</taxon>
        <taxon>Insecta</taxon>
        <taxon>Pterygota</taxon>
        <taxon>Neoptera</taxon>
        <taxon>Endopterygota</taxon>
        <taxon>Coleoptera</taxon>
        <taxon>Polyphaga</taxon>
        <taxon>Scarabaeiformia</taxon>
        <taxon>Scarabaeidae</taxon>
        <taxon>Melolonthinae</taxon>
        <taxon>Holotrichia</taxon>
    </lineage>
</organism>
<evidence type="ECO:0000313" key="1">
    <source>
        <dbReference type="EMBL" id="KAI4459102.1"/>
    </source>
</evidence>
<accession>A0ACB9SX05</accession>
<comment type="caution">
    <text evidence="1">The sequence shown here is derived from an EMBL/GenBank/DDBJ whole genome shotgun (WGS) entry which is preliminary data.</text>
</comment>
<name>A0ACB9SX05_HOLOL</name>
<dbReference type="Proteomes" id="UP001056778">
    <property type="component" value="Chromosome 6"/>
</dbReference>
<reference evidence="1" key="1">
    <citation type="submission" date="2022-04" db="EMBL/GenBank/DDBJ databases">
        <title>Chromosome-scale genome assembly of Holotrichia oblita Faldermann.</title>
        <authorList>
            <person name="Rongchong L."/>
        </authorList>
    </citation>
    <scope>NUCLEOTIDE SEQUENCE</scope>
    <source>
        <strain evidence="1">81SQS9</strain>
    </source>
</reference>
<gene>
    <name evidence="1" type="ORF">MML48_6g00017058</name>
</gene>
<sequence length="231" mass="26210">MTNIIKILNAGVMNYMKSLALQKHIAAQHHASDQDGMDTIIFVEHPPVYTIGIRTKDYTEEDQVRLQRTGGYVGAEFYKTNRGGLITFHGPGQLVVYPILNLKHFKPSMKWYICHIEKTVIDVCTKFGLKANTSPHTGVWIGDNKICAIGVHGSRFVTTHGLAINCCTDLEWYKHIVPCGIKDKGVTTLTKELNRVVTVEEVMPIFLDCFKKYFNCNYIDYPQDEKIKLSL</sequence>
<evidence type="ECO:0000313" key="2">
    <source>
        <dbReference type="Proteomes" id="UP001056778"/>
    </source>
</evidence>